<proteinExistence type="predicted"/>
<evidence type="ECO:0000313" key="2">
    <source>
        <dbReference type="Proteomes" id="UP000685013"/>
    </source>
</evidence>
<evidence type="ECO:0000313" key="1">
    <source>
        <dbReference type="EMBL" id="KAG6598422.1"/>
    </source>
</evidence>
<comment type="caution">
    <text evidence="1">The sequence shown here is derived from an EMBL/GenBank/DDBJ whole genome shotgun (WGS) entry which is preliminary data.</text>
</comment>
<protein>
    <submittedName>
        <fullName evidence="1">Uncharacterized protein</fullName>
    </submittedName>
</protein>
<dbReference type="AlphaFoldDB" id="A0AAV6NL25"/>
<organism evidence="1 2">
    <name type="scientific">Cucurbita argyrosperma subsp. sororia</name>
    <dbReference type="NCBI Taxonomy" id="37648"/>
    <lineage>
        <taxon>Eukaryota</taxon>
        <taxon>Viridiplantae</taxon>
        <taxon>Streptophyta</taxon>
        <taxon>Embryophyta</taxon>
        <taxon>Tracheophyta</taxon>
        <taxon>Spermatophyta</taxon>
        <taxon>Magnoliopsida</taxon>
        <taxon>eudicotyledons</taxon>
        <taxon>Gunneridae</taxon>
        <taxon>Pentapetalae</taxon>
        <taxon>rosids</taxon>
        <taxon>fabids</taxon>
        <taxon>Cucurbitales</taxon>
        <taxon>Cucurbitaceae</taxon>
        <taxon>Cucurbiteae</taxon>
        <taxon>Cucurbita</taxon>
    </lineage>
</organism>
<dbReference type="Proteomes" id="UP000685013">
    <property type="component" value="Chromosome 5"/>
</dbReference>
<keyword evidence="2" id="KW-1185">Reference proteome</keyword>
<reference evidence="1 2" key="1">
    <citation type="journal article" date="2021" name="Hortic Res">
        <title>The domestication of Cucurbita argyrosperma as revealed by the genome of its wild relative.</title>
        <authorList>
            <person name="Barrera-Redondo J."/>
            <person name="Sanchez-de la Vega G."/>
            <person name="Aguirre-Liguori J.A."/>
            <person name="Castellanos-Morales G."/>
            <person name="Gutierrez-Guerrero Y.T."/>
            <person name="Aguirre-Dugua X."/>
            <person name="Aguirre-Planter E."/>
            <person name="Tenaillon M.I."/>
            <person name="Lira-Saade R."/>
            <person name="Eguiarte L.E."/>
        </authorList>
    </citation>
    <scope>NUCLEOTIDE SEQUENCE [LARGE SCALE GENOMIC DNA]</scope>
    <source>
        <strain evidence="1">JBR-2021</strain>
    </source>
</reference>
<accession>A0AAV6NL25</accession>
<name>A0AAV6NL25_9ROSI</name>
<feature type="non-terminal residue" evidence="1">
    <location>
        <position position="1"/>
    </location>
</feature>
<sequence>MYRDPYTIQQVFKNGNQPHLLCQPPNLVRLLGCSMESGDQSRLQFMPNGTLSTLQNRGAPPPLACPPQYPPSKPLMHRSSPFCHYLRSPQNIKSSNNDLI</sequence>
<dbReference type="EMBL" id="JAGKQH010000005">
    <property type="protein sequence ID" value="KAG6598422.1"/>
    <property type="molecule type" value="Genomic_DNA"/>
</dbReference>
<gene>
    <name evidence="1" type="ORF">SDJN03_08200</name>
</gene>